<organism evidence="9 10">
    <name type="scientific">Posidoniimonas corsicana</name>
    <dbReference type="NCBI Taxonomy" id="1938618"/>
    <lineage>
        <taxon>Bacteria</taxon>
        <taxon>Pseudomonadati</taxon>
        <taxon>Planctomycetota</taxon>
        <taxon>Planctomycetia</taxon>
        <taxon>Pirellulales</taxon>
        <taxon>Lacipirellulaceae</taxon>
        <taxon>Posidoniimonas</taxon>
    </lineage>
</organism>
<keyword evidence="3 9" id="KW-0808">Transferase</keyword>
<dbReference type="Proteomes" id="UP000316714">
    <property type="component" value="Unassembled WGS sequence"/>
</dbReference>
<comment type="caution">
    <text evidence="9">The sequence shown here is derived from an EMBL/GenBank/DDBJ whole genome shotgun (WGS) entry which is preliminary data.</text>
</comment>
<evidence type="ECO:0000256" key="6">
    <source>
        <dbReference type="ARBA" id="ARBA00022840"/>
    </source>
</evidence>
<dbReference type="InterPro" id="IPR011009">
    <property type="entry name" value="Kinase-like_dom_sf"/>
</dbReference>
<gene>
    <name evidence="9" type="primary">prkC_9</name>
    <name evidence="9" type="ORF">KOR34_34590</name>
</gene>
<proteinExistence type="predicted"/>
<dbReference type="SUPFAM" id="SSF56112">
    <property type="entry name" value="Protein kinase-like (PK-like)"/>
    <property type="match status" value="1"/>
</dbReference>
<evidence type="ECO:0000256" key="3">
    <source>
        <dbReference type="ARBA" id="ARBA00022679"/>
    </source>
</evidence>
<dbReference type="PROSITE" id="PS00108">
    <property type="entry name" value="PROTEIN_KINASE_ST"/>
    <property type="match status" value="1"/>
</dbReference>
<dbReference type="PROSITE" id="PS00107">
    <property type="entry name" value="PROTEIN_KINASE_ATP"/>
    <property type="match status" value="1"/>
</dbReference>
<dbReference type="Pfam" id="PF00069">
    <property type="entry name" value="Pkinase"/>
    <property type="match status" value="1"/>
</dbReference>
<dbReference type="InterPro" id="IPR017441">
    <property type="entry name" value="Protein_kinase_ATP_BS"/>
</dbReference>
<evidence type="ECO:0000313" key="10">
    <source>
        <dbReference type="Proteomes" id="UP000316714"/>
    </source>
</evidence>
<keyword evidence="10" id="KW-1185">Reference proteome</keyword>
<dbReference type="RefSeq" id="WP_146566401.1">
    <property type="nucleotide sequence ID" value="NZ_SIHJ01000002.1"/>
</dbReference>
<feature type="domain" description="Protein kinase" evidence="8">
    <location>
        <begin position="12"/>
        <end position="274"/>
    </location>
</feature>
<evidence type="ECO:0000313" key="9">
    <source>
        <dbReference type="EMBL" id="TWT33626.1"/>
    </source>
</evidence>
<dbReference type="OrthoDB" id="6111975at2"/>
<feature type="binding site" evidence="7">
    <location>
        <position position="41"/>
    </location>
    <ligand>
        <name>ATP</name>
        <dbReference type="ChEBI" id="CHEBI:30616"/>
    </ligand>
</feature>
<reference evidence="9 10" key="1">
    <citation type="submission" date="2019-02" db="EMBL/GenBank/DDBJ databases">
        <title>Deep-cultivation of Planctomycetes and their phenomic and genomic characterization uncovers novel biology.</title>
        <authorList>
            <person name="Wiegand S."/>
            <person name="Jogler M."/>
            <person name="Boedeker C."/>
            <person name="Pinto D."/>
            <person name="Vollmers J."/>
            <person name="Rivas-Marin E."/>
            <person name="Kohn T."/>
            <person name="Peeters S.H."/>
            <person name="Heuer A."/>
            <person name="Rast P."/>
            <person name="Oberbeckmann S."/>
            <person name="Bunk B."/>
            <person name="Jeske O."/>
            <person name="Meyerdierks A."/>
            <person name="Storesund J.E."/>
            <person name="Kallscheuer N."/>
            <person name="Luecker S."/>
            <person name="Lage O.M."/>
            <person name="Pohl T."/>
            <person name="Merkel B.J."/>
            <person name="Hornburger P."/>
            <person name="Mueller R.-W."/>
            <person name="Bruemmer F."/>
            <person name="Labrenz M."/>
            <person name="Spormann A.M."/>
            <person name="Op Den Camp H."/>
            <person name="Overmann J."/>
            <person name="Amann R."/>
            <person name="Jetten M.S.M."/>
            <person name="Mascher T."/>
            <person name="Medema M.H."/>
            <person name="Devos D.P."/>
            <person name="Kaster A.-K."/>
            <person name="Ovreas L."/>
            <person name="Rohde M."/>
            <person name="Galperin M.Y."/>
            <person name="Jogler C."/>
        </authorList>
    </citation>
    <scope>NUCLEOTIDE SEQUENCE [LARGE SCALE GENOMIC DNA]</scope>
    <source>
        <strain evidence="9 10">KOR34</strain>
    </source>
</reference>
<dbReference type="InterPro" id="IPR008271">
    <property type="entry name" value="Ser/Thr_kinase_AS"/>
</dbReference>
<keyword evidence="5 9" id="KW-0418">Kinase</keyword>
<dbReference type="EC" id="2.7.11.1" evidence="1"/>
<evidence type="ECO:0000256" key="5">
    <source>
        <dbReference type="ARBA" id="ARBA00022777"/>
    </source>
</evidence>
<sequence>MQDYTGQQIGDYLVLRRLGRGAMADVYLAEQQSLGRQIALKILKSDLASDATYVSRFQHEARSAAKLVHANIVQVYEVGRSGDAHFIAQEYVSGKNLGELVQQQGRLQPGVVLDILRQSAAALHRAQEVGVVHRDIKPENLMLTQSGELKVADFGLARVSTPTEQQLTQVGVTMGTPLYMSPEQIEGRPVDARSDLYSLGVTAYHLLSGEAPFRGETPLAVAVQHLNNRATPLADTEPDMPVRLSQVVEKLMAKEPGHRYQTPADLLADLRELARQAADEGWADGPEHWTAVDLSVLRDGHAATQELDQLMKQASALSLGRSPWGRRVAVVAALLMAGGLVGMATQPAPLLSSERTLIEERDDVLSQLYFAKQVDTEAAWKAVKTYFSEDLDVRHEMMADQGLARLYLGQGRYEEARDVCLRLYDMAGDSDPYVRRFAAAGLTVAFVGMEYWDQAREAAGQFLAADDLIELEQLEPQLYRMFNEALERLDSQGSTHAQL</sequence>
<evidence type="ECO:0000256" key="7">
    <source>
        <dbReference type="PROSITE-ProRule" id="PRU10141"/>
    </source>
</evidence>
<evidence type="ECO:0000256" key="4">
    <source>
        <dbReference type="ARBA" id="ARBA00022741"/>
    </source>
</evidence>
<dbReference type="SMART" id="SM00220">
    <property type="entry name" value="S_TKc"/>
    <property type="match status" value="1"/>
</dbReference>
<dbReference type="AlphaFoldDB" id="A0A5C5V507"/>
<evidence type="ECO:0000256" key="2">
    <source>
        <dbReference type="ARBA" id="ARBA00022527"/>
    </source>
</evidence>
<evidence type="ECO:0000259" key="8">
    <source>
        <dbReference type="PROSITE" id="PS50011"/>
    </source>
</evidence>
<dbReference type="PANTHER" id="PTHR43289:SF6">
    <property type="entry name" value="SERINE_THREONINE-PROTEIN KINASE NEKL-3"/>
    <property type="match status" value="1"/>
</dbReference>
<dbReference type="PANTHER" id="PTHR43289">
    <property type="entry name" value="MITOGEN-ACTIVATED PROTEIN KINASE KINASE KINASE 20-RELATED"/>
    <property type="match status" value="1"/>
</dbReference>
<dbReference type="CDD" id="cd14014">
    <property type="entry name" value="STKc_PknB_like"/>
    <property type="match status" value="1"/>
</dbReference>
<keyword evidence="2" id="KW-0723">Serine/threonine-protein kinase</keyword>
<dbReference type="Gene3D" id="3.30.200.20">
    <property type="entry name" value="Phosphorylase Kinase, domain 1"/>
    <property type="match status" value="1"/>
</dbReference>
<dbReference type="GO" id="GO:0004674">
    <property type="term" value="F:protein serine/threonine kinase activity"/>
    <property type="evidence" value="ECO:0007669"/>
    <property type="project" value="UniProtKB-KW"/>
</dbReference>
<dbReference type="PROSITE" id="PS50011">
    <property type="entry name" value="PROTEIN_KINASE_DOM"/>
    <property type="match status" value="1"/>
</dbReference>
<dbReference type="InterPro" id="IPR000719">
    <property type="entry name" value="Prot_kinase_dom"/>
</dbReference>
<protein>
    <recommendedName>
        <fullName evidence="1">non-specific serine/threonine protein kinase</fullName>
        <ecNumber evidence="1">2.7.11.1</ecNumber>
    </recommendedName>
</protein>
<dbReference type="FunFam" id="1.10.510.10:FF:000021">
    <property type="entry name" value="Serine/threonine protein kinase"/>
    <property type="match status" value="1"/>
</dbReference>
<accession>A0A5C5V507</accession>
<keyword evidence="4 7" id="KW-0547">Nucleotide-binding</keyword>
<dbReference type="EMBL" id="SIHJ01000002">
    <property type="protein sequence ID" value="TWT33626.1"/>
    <property type="molecule type" value="Genomic_DNA"/>
</dbReference>
<keyword evidence="6 7" id="KW-0067">ATP-binding</keyword>
<evidence type="ECO:0000256" key="1">
    <source>
        <dbReference type="ARBA" id="ARBA00012513"/>
    </source>
</evidence>
<name>A0A5C5V507_9BACT</name>
<dbReference type="GO" id="GO:0005524">
    <property type="term" value="F:ATP binding"/>
    <property type="evidence" value="ECO:0007669"/>
    <property type="project" value="UniProtKB-UniRule"/>
</dbReference>
<dbReference type="Gene3D" id="1.10.510.10">
    <property type="entry name" value="Transferase(Phosphotransferase) domain 1"/>
    <property type="match status" value="1"/>
</dbReference>